<evidence type="ECO:0000256" key="5">
    <source>
        <dbReference type="SAM" id="MobiDB-lite"/>
    </source>
</evidence>
<evidence type="ECO:0000256" key="4">
    <source>
        <dbReference type="PROSITE-ProRule" id="PRU00335"/>
    </source>
</evidence>
<dbReference type="SUPFAM" id="SSF48498">
    <property type="entry name" value="Tetracyclin repressor-like, C-terminal domain"/>
    <property type="match status" value="1"/>
</dbReference>
<keyword evidence="8" id="KW-1185">Reference proteome</keyword>
<dbReference type="Proteomes" id="UP001596540">
    <property type="component" value="Unassembled WGS sequence"/>
</dbReference>
<evidence type="ECO:0000256" key="1">
    <source>
        <dbReference type="ARBA" id="ARBA00023015"/>
    </source>
</evidence>
<evidence type="ECO:0000256" key="2">
    <source>
        <dbReference type="ARBA" id="ARBA00023125"/>
    </source>
</evidence>
<accession>A0ABW2KEX7</accession>
<dbReference type="RefSeq" id="WP_379871175.1">
    <property type="nucleotide sequence ID" value="NZ_JBHTBH010000005.1"/>
</dbReference>
<protein>
    <submittedName>
        <fullName evidence="7">TetR/AcrR family transcriptional regulator</fullName>
    </submittedName>
</protein>
<dbReference type="Gene3D" id="1.10.357.10">
    <property type="entry name" value="Tetracycline Repressor, domain 2"/>
    <property type="match status" value="1"/>
</dbReference>
<dbReference type="PANTHER" id="PTHR30055">
    <property type="entry name" value="HTH-TYPE TRANSCRIPTIONAL REGULATOR RUTR"/>
    <property type="match status" value="1"/>
</dbReference>
<name>A0ABW2KEX7_9ACTN</name>
<keyword evidence="2 4" id="KW-0238">DNA-binding</keyword>
<feature type="DNA-binding region" description="H-T-H motif" evidence="4">
    <location>
        <begin position="68"/>
        <end position="87"/>
    </location>
</feature>
<evidence type="ECO:0000256" key="3">
    <source>
        <dbReference type="ARBA" id="ARBA00023163"/>
    </source>
</evidence>
<sequence>MQDIAPHGEAASAPEPALTAVPDRERATAPPGAAMHRPSALSARGRATRERLLAAARTEIIAGDGALEVADIAARTGTSVGLLYRYFGNKDGLVSAVVNEFYDRYDATVFRPRPRPEERGGWLSTEYGRIRREIDFLCDHPLARVIVGRRLREPAAAQVDAARLAGQVEVAAGSIARAQSGGELAADIRPRFAAAAILGAFRELMAQALTRENPPPREELLDVMWRTSTSLLLPNRG</sequence>
<dbReference type="InterPro" id="IPR050109">
    <property type="entry name" value="HTH-type_TetR-like_transc_reg"/>
</dbReference>
<reference evidence="8" key="1">
    <citation type="journal article" date="2019" name="Int. J. Syst. Evol. Microbiol.">
        <title>The Global Catalogue of Microorganisms (GCM) 10K type strain sequencing project: providing services to taxonomists for standard genome sequencing and annotation.</title>
        <authorList>
            <consortium name="The Broad Institute Genomics Platform"/>
            <consortium name="The Broad Institute Genome Sequencing Center for Infectious Disease"/>
            <person name="Wu L."/>
            <person name="Ma J."/>
        </authorList>
    </citation>
    <scope>NUCLEOTIDE SEQUENCE [LARGE SCALE GENOMIC DNA]</scope>
    <source>
        <strain evidence="8">CGMCC 4.7382</strain>
    </source>
</reference>
<dbReference type="EMBL" id="JBHTBH010000005">
    <property type="protein sequence ID" value="MFC7328522.1"/>
    <property type="molecule type" value="Genomic_DNA"/>
</dbReference>
<dbReference type="PANTHER" id="PTHR30055:SF234">
    <property type="entry name" value="HTH-TYPE TRANSCRIPTIONAL REGULATOR BETI"/>
    <property type="match status" value="1"/>
</dbReference>
<keyword evidence="1" id="KW-0805">Transcription regulation</keyword>
<comment type="caution">
    <text evidence="7">The sequence shown here is derived from an EMBL/GenBank/DDBJ whole genome shotgun (WGS) entry which is preliminary data.</text>
</comment>
<dbReference type="Pfam" id="PF00440">
    <property type="entry name" value="TetR_N"/>
    <property type="match status" value="1"/>
</dbReference>
<evidence type="ECO:0000313" key="8">
    <source>
        <dbReference type="Proteomes" id="UP001596540"/>
    </source>
</evidence>
<keyword evidence="3" id="KW-0804">Transcription</keyword>
<feature type="region of interest" description="Disordered" evidence="5">
    <location>
        <begin position="1"/>
        <end position="43"/>
    </location>
</feature>
<organism evidence="7 8">
    <name type="scientific">Marinactinospora rubrisoli</name>
    <dbReference type="NCBI Taxonomy" id="2715399"/>
    <lineage>
        <taxon>Bacteria</taxon>
        <taxon>Bacillati</taxon>
        <taxon>Actinomycetota</taxon>
        <taxon>Actinomycetes</taxon>
        <taxon>Streptosporangiales</taxon>
        <taxon>Nocardiopsidaceae</taxon>
        <taxon>Marinactinospora</taxon>
    </lineage>
</organism>
<dbReference type="PROSITE" id="PS50977">
    <property type="entry name" value="HTH_TETR_2"/>
    <property type="match status" value="1"/>
</dbReference>
<evidence type="ECO:0000259" key="6">
    <source>
        <dbReference type="PROSITE" id="PS50977"/>
    </source>
</evidence>
<feature type="domain" description="HTH tetR-type" evidence="6">
    <location>
        <begin position="46"/>
        <end position="105"/>
    </location>
</feature>
<gene>
    <name evidence="7" type="ORF">ACFQRF_12290</name>
</gene>
<dbReference type="InterPro" id="IPR009057">
    <property type="entry name" value="Homeodomain-like_sf"/>
</dbReference>
<dbReference type="SUPFAM" id="SSF46689">
    <property type="entry name" value="Homeodomain-like"/>
    <property type="match status" value="1"/>
</dbReference>
<evidence type="ECO:0000313" key="7">
    <source>
        <dbReference type="EMBL" id="MFC7328522.1"/>
    </source>
</evidence>
<proteinExistence type="predicted"/>
<dbReference type="InterPro" id="IPR036271">
    <property type="entry name" value="Tet_transcr_reg_TetR-rel_C_sf"/>
</dbReference>
<dbReference type="InterPro" id="IPR001647">
    <property type="entry name" value="HTH_TetR"/>
</dbReference>